<evidence type="ECO:0000259" key="6">
    <source>
        <dbReference type="SMART" id="SM00827"/>
    </source>
</evidence>
<reference evidence="7" key="1">
    <citation type="journal article" date="2020" name="mSystems">
        <title>Genome- and Community-Level Interaction Insights into Carbon Utilization and Element Cycling Functions of Hydrothermarchaeota in Hydrothermal Sediment.</title>
        <authorList>
            <person name="Zhou Z."/>
            <person name="Liu Y."/>
            <person name="Xu W."/>
            <person name="Pan J."/>
            <person name="Luo Z.H."/>
            <person name="Li M."/>
        </authorList>
    </citation>
    <scope>NUCLEOTIDE SEQUENCE [LARGE SCALE GENOMIC DNA]</scope>
    <source>
        <strain evidence="7">SpSt-906</strain>
    </source>
</reference>
<feature type="active site" evidence="5">
    <location>
        <position position="90"/>
    </location>
</feature>
<dbReference type="InterPro" id="IPR016035">
    <property type="entry name" value="Acyl_Trfase/lysoPLipase"/>
</dbReference>
<feature type="active site" evidence="5">
    <location>
        <position position="197"/>
    </location>
</feature>
<dbReference type="EMBL" id="DTMQ01000043">
    <property type="protein sequence ID" value="HGE99852.1"/>
    <property type="molecule type" value="Genomic_DNA"/>
</dbReference>
<evidence type="ECO:0000256" key="3">
    <source>
        <dbReference type="ARBA" id="ARBA00048462"/>
    </source>
</evidence>
<dbReference type="SMART" id="SM00827">
    <property type="entry name" value="PKS_AT"/>
    <property type="match status" value="1"/>
</dbReference>
<dbReference type="PANTHER" id="PTHR42681:SF1">
    <property type="entry name" value="MALONYL-COA-ACYL CARRIER PROTEIN TRANSACYLASE, MITOCHONDRIAL"/>
    <property type="match status" value="1"/>
</dbReference>
<proteinExistence type="inferred from homology"/>
<evidence type="ECO:0000256" key="4">
    <source>
        <dbReference type="PIRNR" id="PIRNR000446"/>
    </source>
</evidence>
<feature type="domain" description="Malonyl-CoA:ACP transacylase (MAT)" evidence="6">
    <location>
        <begin position="6"/>
        <end position="311"/>
    </location>
</feature>
<dbReference type="InterPro" id="IPR024925">
    <property type="entry name" value="Malonyl_CoA-ACP_transAc"/>
</dbReference>
<evidence type="ECO:0000256" key="2">
    <source>
        <dbReference type="ARBA" id="ARBA00023315"/>
    </source>
</evidence>
<dbReference type="PANTHER" id="PTHR42681">
    <property type="entry name" value="MALONYL-COA-ACYL CARRIER PROTEIN TRANSACYLASE, MITOCHONDRIAL"/>
    <property type="match status" value="1"/>
</dbReference>
<dbReference type="Pfam" id="PF00698">
    <property type="entry name" value="Acyl_transf_1"/>
    <property type="match status" value="1"/>
</dbReference>
<dbReference type="SUPFAM" id="SSF55048">
    <property type="entry name" value="Probable ACP-binding domain of malonyl-CoA ACP transacylase"/>
    <property type="match status" value="1"/>
</dbReference>
<gene>
    <name evidence="7" type="primary">fabD</name>
    <name evidence="7" type="ORF">ENX07_07295</name>
</gene>
<name>A0A7C3YU27_UNCW3</name>
<evidence type="ECO:0000313" key="7">
    <source>
        <dbReference type="EMBL" id="HGE99852.1"/>
    </source>
</evidence>
<evidence type="ECO:0000256" key="1">
    <source>
        <dbReference type="ARBA" id="ARBA00022679"/>
    </source>
</evidence>
<comment type="catalytic activity">
    <reaction evidence="3 4">
        <text>holo-[ACP] + malonyl-CoA = malonyl-[ACP] + CoA</text>
        <dbReference type="Rhea" id="RHEA:41792"/>
        <dbReference type="Rhea" id="RHEA-COMP:9623"/>
        <dbReference type="Rhea" id="RHEA-COMP:9685"/>
        <dbReference type="ChEBI" id="CHEBI:57287"/>
        <dbReference type="ChEBI" id="CHEBI:57384"/>
        <dbReference type="ChEBI" id="CHEBI:64479"/>
        <dbReference type="ChEBI" id="CHEBI:78449"/>
        <dbReference type="EC" id="2.3.1.39"/>
    </reaction>
</comment>
<comment type="similarity">
    <text evidence="4">Belongs to the fabD family.</text>
</comment>
<dbReference type="AlphaFoldDB" id="A0A7C3YU27"/>
<dbReference type="GO" id="GO:0006633">
    <property type="term" value="P:fatty acid biosynthetic process"/>
    <property type="evidence" value="ECO:0007669"/>
    <property type="project" value="TreeGrafter"/>
</dbReference>
<dbReference type="InterPro" id="IPR016036">
    <property type="entry name" value="Malonyl_transacylase_ACP-bd"/>
</dbReference>
<dbReference type="EC" id="2.3.1.39" evidence="4"/>
<dbReference type="InterPro" id="IPR004410">
    <property type="entry name" value="Malonyl_CoA-ACP_transAc_FabD"/>
</dbReference>
<protein>
    <recommendedName>
        <fullName evidence="4">Malonyl CoA-acyl carrier protein transacylase</fullName>
        <ecNumber evidence="4">2.3.1.39</ecNumber>
    </recommendedName>
</protein>
<keyword evidence="2 4" id="KW-0012">Acyltransferase</keyword>
<dbReference type="Gene3D" id="3.30.70.250">
    <property type="entry name" value="Malonyl-CoA ACP transacylase, ACP-binding"/>
    <property type="match status" value="1"/>
</dbReference>
<sequence length="314" mass="35271">MGLGFIFPGQGSQYVGMGKDLYENFPEAREIYEEAEERLGFNLKEISFFGPEEELRKTSVTQPAVLVHSIACLVILQKRGIQPEIAFGHSLGEYTALYCAGVFDFPSVLKIVQRRGELMYREGEKNPGTMSAIVGLREDKVKEICQRIEGVVVPANYNAEDQIVISGEILAVRKAEEEAKKAGAIKVIPLSVSGAFHSPLLKESGEEFKRFLLQFEFQDPKIPVIMNKSGKITRDKEEIKENLLDQLNSPVLFTQMVKTAKENGYNEYWEIGPGRVLQGLVKRIDKEINVKTVGKKEEIENLLKLSQDRDVKGS</sequence>
<dbReference type="SUPFAM" id="SSF52151">
    <property type="entry name" value="FabD/lysophospholipase-like"/>
    <property type="match status" value="1"/>
</dbReference>
<evidence type="ECO:0000256" key="5">
    <source>
        <dbReference type="PIRSR" id="PIRSR000446-1"/>
    </source>
</evidence>
<dbReference type="GO" id="GO:0005829">
    <property type="term" value="C:cytosol"/>
    <property type="evidence" value="ECO:0007669"/>
    <property type="project" value="TreeGrafter"/>
</dbReference>
<dbReference type="NCBIfam" id="TIGR00128">
    <property type="entry name" value="fabD"/>
    <property type="match status" value="1"/>
</dbReference>
<accession>A0A7C3YU27</accession>
<keyword evidence="1 4" id="KW-0808">Transferase</keyword>
<dbReference type="PIRSF" id="PIRSF000446">
    <property type="entry name" value="Mct"/>
    <property type="match status" value="1"/>
</dbReference>
<dbReference type="GO" id="GO:0004314">
    <property type="term" value="F:[acyl-carrier-protein] S-malonyltransferase activity"/>
    <property type="evidence" value="ECO:0007669"/>
    <property type="project" value="UniProtKB-EC"/>
</dbReference>
<organism evidence="7">
    <name type="scientific">candidate division WOR-3 bacterium</name>
    <dbReference type="NCBI Taxonomy" id="2052148"/>
    <lineage>
        <taxon>Bacteria</taxon>
        <taxon>Bacteria division WOR-3</taxon>
    </lineage>
</organism>
<dbReference type="InterPro" id="IPR001227">
    <property type="entry name" value="Ac_transferase_dom_sf"/>
</dbReference>
<dbReference type="InterPro" id="IPR014043">
    <property type="entry name" value="Acyl_transferase_dom"/>
</dbReference>
<comment type="caution">
    <text evidence="7">The sequence shown here is derived from an EMBL/GenBank/DDBJ whole genome shotgun (WGS) entry which is preliminary data.</text>
</comment>
<dbReference type="Gene3D" id="3.40.366.10">
    <property type="entry name" value="Malonyl-Coenzyme A Acyl Carrier Protein, domain 2"/>
    <property type="match status" value="1"/>
</dbReference>
<dbReference type="InterPro" id="IPR050858">
    <property type="entry name" value="Mal-CoA-ACP_Trans/PKS_FabD"/>
</dbReference>
<dbReference type="FunFam" id="3.30.70.250:FF:000001">
    <property type="entry name" value="Malonyl CoA-acyl carrier protein transacylase"/>
    <property type="match status" value="1"/>
</dbReference>